<evidence type="ECO:0000256" key="3">
    <source>
        <dbReference type="HAMAP-Rule" id="MF_03057"/>
    </source>
</evidence>
<feature type="region of interest" description="Disordered" evidence="4">
    <location>
        <begin position="22"/>
        <end position="42"/>
    </location>
</feature>
<accession>A0A8H3B5K4</accession>
<dbReference type="InterPro" id="IPR028882">
    <property type="entry name" value="SDHAF2"/>
</dbReference>
<comment type="caution">
    <text evidence="5">The sequence shown here is derived from an EMBL/GenBank/DDBJ whole genome shotgun (WGS) entry which is preliminary data.</text>
</comment>
<dbReference type="GO" id="GO:0006121">
    <property type="term" value="P:mitochondrial electron transport, succinate to ubiquinone"/>
    <property type="evidence" value="ECO:0007669"/>
    <property type="project" value="UniProtKB-UniRule"/>
</dbReference>
<evidence type="ECO:0000256" key="4">
    <source>
        <dbReference type="SAM" id="MobiDB-lite"/>
    </source>
</evidence>
<keyword evidence="1 3" id="KW-0496">Mitochondrion</keyword>
<dbReference type="EMBL" id="CAJMWZ010002047">
    <property type="protein sequence ID" value="CAE6447803.1"/>
    <property type="molecule type" value="Genomic_DNA"/>
</dbReference>
<sequence length="214" mass="23939">MQALLIRSVALPHLRATTQLLSHTSSKSGSSSFSDPFPLPLSKDVPQSNTTALLLRHTSSKSGNSSFSDPFPLPLSKDAPQNDSSYDEIDRSLLPPPIPRPNESLTTLRARLVYQTRKRGTLESDLLLSTFAKEHLHKMSEQELREFDKLLDEPDWDIYYWAIYKKQPPAKWEGTALLDKLRVHAKNEGKVVRSMPALGGWTSSLSASQSPDKD</sequence>
<feature type="region of interest" description="Disordered" evidence="4">
    <location>
        <begin position="57"/>
        <end position="101"/>
    </location>
</feature>
<dbReference type="FunFam" id="1.10.150.250:FF:000004">
    <property type="entry name" value="Succinate dehydrogenase assembly factor 2, mitochondrial"/>
    <property type="match status" value="1"/>
</dbReference>
<evidence type="ECO:0000256" key="1">
    <source>
        <dbReference type="ARBA" id="ARBA00023128"/>
    </source>
</evidence>
<dbReference type="HAMAP" id="MF_03057">
    <property type="entry name" value="SDHAF2"/>
    <property type="match status" value="1"/>
</dbReference>
<comment type="subcellular location">
    <subcellularLocation>
        <location evidence="3">Mitochondrion matrix</location>
    </subcellularLocation>
</comment>
<name>A0A8H3B5K4_9AGAM</name>
<comment type="similarity">
    <text evidence="3">Belongs to the SDHAF2 family.</text>
</comment>
<proteinExistence type="inferred from homology"/>
<dbReference type="PANTHER" id="PTHR12469">
    <property type="entry name" value="PROTEIN EMI5 HOMOLOG, MITOCHONDRIAL"/>
    <property type="match status" value="1"/>
</dbReference>
<dbReference type="Gene3D" id="1.10.150.250">
    <property type="entry name" value="Flavinator of succinate dehydrogenase"/>
    <property type="match status" value="1"/>
</dbReference>
<evidence type="ECO:0000313" key="6">
    <source>
        <dbReference type="Proteomes" id="UP000663850"/>
    </source>
</evidence>
<comment type="subunit">
    <text evidence="3">Interacts with the flavoprotein subunit within the SDH catalytic dimer.</text>
</comment>
<protein>
    <recommendedName>
        <fullName evidence="3">Succinate dehydrogenase assembly factor 2, mitochondrial</fullName>
        <shortName evidence="3">SDH assembly factor 2</shortName>
        <shortName evidence="3">SDHAF2</shortName>
    </recommendedName>
</protein>
<dbReference type="InterPro" id="IPR005631">
    <property type="entry name" value="SDH"/>
</dbReference>
<evidence type="ECO:0000256" key="2">
    <source>
        <dbReference type="ARBA" id="ARBA00023186"/>
    </source>
</evidence>
<gene>
    <name evidence="5" type="ORF">RDB_LOCUS37731</name>
</gene>
<dbReference type="GO" id="GO:0006099">
    <property type="term" value="P:tricarboxylic acid cycle"/>
    <property type="evidence" value="ECO:0007669"/>
    <property type="project" value="TreeGrafter"/>
</dbReference>
<organism evidence="5 6">
    <name type="scientific">Rhizoctonia solani</name>
    <dbReference type="NCBI Taxonomy" id="456999"/>
    <lineage>
        <taxon>Eukaryota</taxon>
        <taxon>Fungi</taxon>
        <taxon>Dikarya</taxon>
        <taxon>Basidiomycota</taxon>
        <taxon>Agaricomycotina</taxon>
        <taxon>Agaricomycetes</taxon>
        <taxon>Cantharellales</taxon>
        <taxon>Ceratobasidiaceae</taxon>
        <taxon>Rhizoctonia</taxon>
    </lineage>
</organism>
<dbReference type="SUPFAM" id="SSF109910">
    <property type="entry name" value="YgfY-like"/>
    <property type="match status" value="1"/>
</dbReference>
<dbReference type="Pfam" id="PF03937">
    <property type="entry name" value="Sdh5"/>
    <property type="match status" value="1"/>
</dbReference>
<dbReference type="Proteomes" id="UP000663850">
    <property type="component" value="Unassembled WGS sequence"/>
</dbReference>
<keyword evidence="2 3" id="KW-0143">Chaperone</keyword>
<dbReference type="InterPro" id="IPR036714">
    <property type="entry name" value="SDH_sf"/>
</dbReference>
<reference evidence="5" key="1">
    <citation type="submission" date="2021-01" db="EMBL/GenBank/DDBJ databases">
        <authorList>
            <person name="Kaushik A."/>
        </authorList>
    </citation>
    <scope>NUCLEOTIDE SEQUENCE</scope>
    <source>
        <strain evidence="5">Type strain: AG8-Rh-89/</strain>
    </source>
</reference>
<feature type="compositionally biased region" description="Low complexity" evidence="4">
    <location>
        <begin position="65"/>
        <end position="76"/>
    </location>
</feature>
<evidence type="ECO:0000313" key="5">
    <source>
        <dbReference type="EMBL" id="CAE6447803.1"/>
    </source>
</evidence>
<dbReference type="GO" id="GO:0034553">
    <property type="term" value="P:mitochondrial respiratory chain complex II assembly"/>
    <property type="evidence" value="ECO:0007669"/>
    <property type="project" value="TreeGrafter"/>
</dbReference>
<dbReference type="PANTHER" id="PTHR12469:SF2">
    <property type="entry name" value="SUCCINATE DEHYDROGENASE ASSEMBLY FACTOR 2, MITOCHONDRIAL"/>
    <property type="match status" value="1"/>
</dbReference>
<dbReference type="GO" id="GO:0005759">
    <property type="term" value="C:mitochondrial matrix"/>
    <property type="evidence" value="ECO:0007669"/>
    <property type="project" value="UniProtKB-SubCell"/>
</dbReference>
<comment type="function">
    <text evidence="3">Plays an essential role in the assembly of succinate dehydrogenase (SDH), an enzyme complex (also referred to as respiratory complex II) that is a component of both the tricarboxylic acid (TCA) cycle and the mitochondrial electron transport chain, and which couples the oxidation of succinate to fumarate with the reduction of ubiquinone (coenzyme Q) to ubiquinol. Required for flavinylation (covalent attachment of FAD) of the flavoprotein subunit of the SDH catalytic dimer.</text>
</comment>
<dbReference type="AlphaFoldDB" id="A0A8H3B5K4"/>